<dbReference type="Pfam" id="PF00004">
    <property type="entry name" value="AAA"/>
    <property type="match status" value="1"/>
</dbReference>
<feature type="domain" description="AAA+ ATPase" evidence="1">
    <location>
        <begin position="326"/>
        <end position="453"/>
    </location>
</feature>
<dbReference type="Proteomes" id="UP000799772">
    <property type="component" value="Unassembled WGS sequence"/>
</dbReference>
<reference evidence="2" key="1">
    <citation type="journal article" date="2020" name="Stud. Mycol.">
        <title>101 Dothideomycetes genomes: a test case for predicting lifestyles and emergence of pathogens.</title>
        <authorList>
            <person name="Haridas S."/>
            <person name="Albert R."/>
            <person name="Binder M."/>
            <person name="Bloem J."/>
            <person name="Labutti K."/>
            <person name="Salamov A."/>
            <person name="Andreopoulos B."/>
            <person name="Baker S."/>
            <person name="Barry K."/>
            <person name="Bills G."/>
            <person name="Bluhm B."/>
            <person name="Cannon C."/>
            <person name="Castanera R."/>
            <person name="Culley D."/>
            <person name="Daum C."/>
            <person name="Ezra D."/>
            <person name="Gonzalez J."/>
            <person name="Henrissat B."/>
            <person name="Kuo A."/>
            <person name="Liang C."/>
            <person name="Lipzen A."/>
            <person name="Lutzoni F."/>
            <person name="Magnuson J."/>
            <person name="Mondo S."/>
            <person name="Nolan M."/>
            <person name="Ohm R."/>
            <person name="Pangilinan J."/>
            <person name="Park H.-J."/>
            <person name="Ramirez L."/>
            <person name="Alfaro M."/>
            <person name="Sun H."/>
            <person name="Tritt A."/>
            <person name="Yoshinaga Y."/>
            <person name="Zwiers L.-H."/>
            <person name="Turgeon B."/>
            <person name="Goodwin S."/>
            <person name="Spatafora J."/>
            <person name="Crous P."/>
            <person name="Grigoriev I."/>
        </authorList>
    </citation>
    <scope>NUCLEOTIDE SEQUENCE</scope>
    <source>
        <strain evidence="2">CBS 133067</strain>
    </source>
</reference>
<organism evidence="2 3">
    <name type="scientific">Rhizodiscina lignyota</name>
    <dbReference type="NCBI Taxonomy" id="1504668"/>
    <lineage>
        <taxon>Eukaryota</taxon>
        <taxon>Fungi</taxon>
        <taxon>Dikarya</taxon>
        <taxon>Ascomycota</taxon>
        <taxon>Pezizomycotina</taxon>
        <taxon>Dothideomycetes</taxon>
        <taxon>Pleosporomycetidae</taxon>
        <taxon>Aulographales</taxon>
        <taxon>Rhizodiscinaceae</taxon>
        <taxon>Rhizodiscina</taxon>
    </lineage>
</organism>
<evidence type="ECO:0000313" key="2">
    <source>
        <dbReference type="EMBL" id="KAF2099010.1"/>
    </source>
</evidence>
<dbReference type="InterPro" id="IPR054289">
    <property type="entry name" value="DUF7025"/>
</dbReference>
<dbReference type="PANTHER" id="PTHR46411">
    <property type="entry name" value="FAMILY ATPASE, PUTATIVE-RELATED"/>
    <property type="match status" value="1"/>
</dbReference>
<dbReference type="InterPro" id="IPR027417">
    <property type="entry name" value="P-loop_NTPase"/>
</dbReference>
<dbReference type="GO" id="GO:0005524">
    <property type="term" value="F:ATP binding"/>
    <property type="evidence" value="ECO:0007669"/>
    <property type="project" value="InterPro"/>
</dbReference>
<evidence type="ECO:0000259" key="1">
    <source>
        <dbReference type="SMART" id="SM00382"/>
    </source>
</evidence>
<dbReference type="InterPro" id="IPR003593">
    <property type="entry name" value="AAA+_ATPase"/>
</dbReference>
<dbReference type="SUPFAM" id="SSF52540">
    <property type="entry name" value="P-loop containing nucleoside triphosphate hydrolases"/>
    <property type="match status" value="1"/>
</dbReference>
<sequence>MDATGFRLHSIVVQSPLLKALLCEVFRGYSGVTADLEDVVFKAPFLPFFHRWTEFGEAIESTSDPETAAHACLLHDTLKAEMAETVRKQKDLVSHRVITFEYLWTLFSPGQLLFAYVDGHERFFKLASSDYDGKPASSDYDPPSPRKYKITSKYIEYGGARMGYGSRYFQIDYFKGTRDITEFEVYPASFHPAFDQVKETLYKRGKLYQAYRGFHHKAYKGFIRYDSIMDAPPQSNYMMLPGGMGTIPPPLMPMGIPPPATSSNQEVPNRKWAEFLVTDVKEISWNDHAFGNLVIPSDYKQLVQAFVESQMAHGLKFDDIVDGKGRGLVMLLTGEPGVGKTLTAETLSEHLKAPLYMMSAAELGENTQSVEYTLERILGLATKWNAILLLDECDVFLEQRRDSDLVRNKIVSLFLRYLEYYSGILILTTNRLHSFDDAFKSRIHITLHYPRLDSSAREHIWRNFHNLSRYESALTDTDFKRLAEEEMNGREIKNAMKAAQLLACSRKEAIGLGHVQSVLRATMGKSMTVICV</sequence>
<dbReference type="CDD" id="cd19481">
    <property type="entry name" value="RecA-like_protease"/>
    <property type="match status" value="1"/>
</dbReference>
<dbReference type="AlphaFoldDB" id="A0A9P4M6M1"/>
<dbReference type="OrthoDB" id="10042665at2759"/>
<dbReference type="Pfam" id="PF22942">
    <property type="entry name" value="DUF7025"/>
    <property type="match status" value="1"/>
</dbReference>
<keyword evidence="3" id="KW-1185">Reference proteome</keyword>
<protein>
    <submittedName>
        <fullName evidence="2">P-loop containing nucleoside triphosphate hydrolase protein</fullName>
    </submittedName>
</protein>
<dbReference type="GO" id="GO:0016887">
    <property type="term" value="F:ATP hydrolysis activity"/>
    <property type="evidence" value="ECO:0007669"/>
    <property type="project" value="InterPro"/>
</dbReference>
<dbReference type="InterPro" id="IPR003959">
    <property type="entry name" value="ATPase_AAA_core"/>
</dbReference>
<dbReference type="PANTHER" id="PTHR46411:SF3">
    <property type="entry name" value="AAA+ ATPASE DOMAIN-CONTAINING PROTEIN"/>
    <property type="match status" value="1"/>
</dbReference>
<proteinExistence type="predicted"/>
<dbReference type="Gene3D" id="3.40.50.300">
    <property type="entry name" value="P-loop containing nucleotide triphosphate hydrolases"/>
    <property type="match status" value="1"/>
</dbReference>
<comment type="caution">
    <text evidence="2">The sequence shown here is derived from an EMBL/GenBank/DDBJ whole genome shotgun (WGS) entry which is preliminary data.</text>
</comment>
<dbReference type="EMBL" id="ML978126">
    <property type="protein sequence ID" value="KAF2099010.1"/>
    <property type="molecule type" value="Genomic_DNA"/>
</dbReference>
<keyword evidence="2" id="KW-0378">Hydrolase</keyword>
<name>A0A9P4M6M1_9PEZI</name>
<dbReference type="SMART" id="SM00382">
    <property type="entry name" value="AAA"/>
    <property type="match status" value="1"/>
</dbReference>
<accession>A0A9P4M6M1</accession>
<evidence type="ECO:0000313" key="3">
    <source>
        <dbReference type="Proteomes" id="UP000799772"/>
    </source>
</evidence>
<gene>
    <name evidence="2" type="ORF">NA57DRAFT_66198</name>
</gene>